<comment type="caution">
    <text evidence="2">The sequence shown here is derived from an EMBL/GenBank/DDBJ whole genome shotgun (WGS) entry which is preliminary data.</text>
</comment>
<dbReference type="SMART" id="SM00850">
    <property type="entry name" value="LytTR"/>
    <property type="match status" value="1"/>
</dbReference>
<sequence>MKINEYFGNISQLEKMLSDWIDLPVSLHVRLAGVKNVTFLFENFSEEEIVSFFKDNIQHPEHAVVGYRQDDIYGDILGKCNYQDVLYFEGIGDKVYAYADNLTLSLKNKLYEIEEFSKFYVRISKSFIVNILVVEKIYPSLNGKFIIELTDGQNLTVSRKYKKQFLEYLED</sequence>
<proteinExistence type="predicted"/>
<name>A0A1X1JHN8_STRMT</name>
<evidence type="ECO:0000313" key="2">
    <source>
        <dbReference type="EMBL" id="ORO86664.1"/>
    </source>
</evidence>
<dbReference type="GO" id="GO:0003677">
    <property type="term" value="F:DNA binding"/>
    <property type="evidence" value="ECO:0007669"/>
    <property type="project" value="InterPro"/>
</dbReference>
<accession>A0A1X1JHN8</accession>
<evidence type="ECO:0000259" key="1">
    <source>
        <dbReference type="PROSITE" id="PS50930"/>
    </source>
</evidence>
<dbReference type="Pfam" id="PF04397">
    <property type="entry name" value="LytTR"/>
    <property type="match status" value="1"/>
</dbReference>
<reference evidence="2 3" key="1">
    <citation type="journal article" date="2016" name="Eur. J. Clin. Microbiol. Infect. Dis.">
        <title>Whole genome sequencing as a tool for phylogenetic analysis of clinical strains of Mitis group streptococci.</title>
        <authorList>
            <person name="Rasmussen L.H."/>
            <person name="Dargis R."/>
            <person name="Hojholt K."/>
            <person name="Christensen J.J."/>
            <person name="Skovgaard O."/>
            <person name="Justesen U.S."/>
            <person name="Rosenvinge F.S."/>
            <person name="Moser C."/>
            <person name="Lukjancenko O."/>
            <person name="Rasmussen S."/>
            <person name="Nielsen X.C."/>
        </authorList>
    </citation>
    <scope>NUCLEOTIDE SEQUENCE [LARGE SCALE GENOMIC DNA]</scope>
    <source>
        <strain evidence="2 3">RH_777_07</strain>
    </source>
</reference>
<dbReference type="GO" id="GO:0000156">
    <property type="term" value="F:phosphorelay response regulator activity"/>
    <property type="evidence" value="ECO:0007669"/>
    <property type="project" value="InterPro"/>
</dbReference>
<protein>
    <submittedName>
        <fullName evidence="2">LytTR family transcriptional regulator</fullName>
    </submittedName>
</protein>
<dbReference type="Proteomes" id="UP000193849">
    <property type="component" value="Unassembled WGS sequence"/>
</dbReference>
<organism evidence="2 3">
    <name type="scientific">Streptococcus mitis</name>
    <dbReference type="NCBI Taxonomy" id="28037"/>
    <lineage>
        <taxon>Bacteria</taxon>
        <taxon>Bacillati</taxon>
        <taxon>Bacillota</taxon>
        <taxon>Bacilli</taxon>
        <taxon>Lactobacillales</taxon>
        <taxon>Streptococcaceae</taxon>
        <taxon>Streptococcus</taxon>
        <taxon>Streptococcus mitis group</taxon>
    </lineage>
</organism>
<dbReference type="EMBL" id="NCVD01000051">
    <property type="protein sequence ID" value="ORO86664.1"/>
    <property type="molecule type" value="Genomic_DNA"/>
</dbReference>
<dbReference type="PANTHER" id="PTHR37299:SF4">
    <property type="entry name" value="TRANSCRIPTIONAL REGULATOR"/>
    <property type="match status" value="1"/>
</dbReference>
<gene>
    <name evidence="2" type="ORF">B7702_09975</name>
</gene>
<dbReference type="AlphaFoldDB" id="A0A1X1JHN8"/>
<dbReference type="RefSeq" id="WP_084947925.1">
    <property type="nucleotide sequence ID" value="NZ_CP185265.1"/>
</dbReference>
<dbReference type="PANTHER" id="PTHR37299">
    <property type="entry name" value="TRANSCRIPTIONAL REGULATOR-RELATED"/>
    <property type="match status" value="1"/>
</dbReference>
<dbReference type="Gene3D" id="2.40.50.1020">
    <property type="entry name" value="LytTr DNA-binding domain"/>
    <property type="match status" value="1"/>
</dbReference>
<dbReference type="InterPro" id="IPR007492">
    <property type="entry name" value="LytTR_DNA-bd_dom"/>
</dbReference>
<feature type="domain" description="HTH LytTR-type" evidence="1">
    <location>
        <begin position="81"/>
        <end position="171"/>
    </location>
</feature>
<evidence type="ECO:0000313" key="3">
    <source>
        <dbReference type="Proteomes" id="UP000193849"/>
    </source>
</evidence>
<dbReference type="PROSITE" id="PS50930">
    <property type="entry name" value="HTH_LYTTR"/>
    <property type="match status" value="1"/>
</dbReference>
<dbReference type="InterPro" id="IPR046947">
    <property type="entry name" value="LytR-like"/>
</dbReference>